<dbReference type="Proteomes" id="UP001482620">
    <property type="component" value="Unassembled WGS sequence"/>
</dbReference>
<reference evidence="1 2" key="1">
    <citation type="submission" date="2021-06" db="EMBL/GenBank/DDBJ databases">
        <authorList>
            <person name="Palmer J.M."/>
        </authorList>
    </citation>
    <scope>NUCLEOTIDE SEQUENCE [LARGE SCALE GENOMIC DNA]</scope>
    <source>
        <strain evidence="2">if_2019</strain>
        <tissue evidence="1">Muscle</tissue>
    </source>
</reference>
<evidence type="ECO:0000313" key="2">
    <source>
        <dbReference type="Proteomes" id="UP001482620"/>
    </source>
</evidence>
<proteinExistence type="predicted"/>
<sequence length="102" mass="11392">MPTHNSIKGTKICSFSWFDQTQTQICDRLYSQSEKKPKISKTSQTSTSPGDLLQIHLRLANIKLQRLPELHTCTPTATWWVVVATATGPYRTSESSPLTLTG</sequence>
<dbReference type="EMBL" id="JAHRIQ010104977">
    <property type="protein sequence ID" value="MEQ2255069.1"/>
    <property type="molecule type" value="Genomic_DNA"/>
</dbReference>
<keyword evidence="2" id="KW-1185">Reference proteome</keyword>
<organism evidence="1 2">
    <name type="scientific">Ilyodon furcidens</name>
    <name type="common">goldbreast splitfin</name>
    <dbReference type="NCBI Taxonomy" id="33524"/>
    <lineage>
        <taxon>Eukaryota</taxon>
        <taxon>Metazoa</taxon>
        <taxon>Chordata</taxon>
        <taxon>Craniata</taxon>
        <taxon>Vertebrata</taxon>
        <taxon>Euteleostomi</taxon>
        <taxon>Actinopterygii</taxon>
        <taxon>Neopterygii</taxon>
        <taxon>Teleostei</taxon>
        <taxon>Neoteleostei</taxon>
        <taxon>Acanthomorphata</taxon>
        <taxon>Ovalentaria</taxon>
        <taxon>Atherinomorphae</taxon>
        <taxon>Cyprinodontiformes</taxon>
        <taxon>Goodeidae</taxon>
        <taxon>Ilyodon</taxon>
    </lineage>
</organism>
<accession>A0ABV0VDA3</accession>
<evidence type="ECO:0000313" key="1">
    <source>
        <dbReference type="EMBL" id="MEQ2255069.1"/>
    </source>
</evidence>
<name>A0ABV0VDA3_9TELE</name>
<protein>
    <submittedName>
        <fullName evidence="1">Uncharacterized protein</fullName>
    </submittedName>
</protein>
<gene>
    <name evidence="1" type="ORF">ILYODFUR_009958</name>
</gene>
<comment type="caution">
    <text evidence="1">The sequence shown here is derived from an EMBL/GenBank/DDBJ whole genome shotgun (WGS) entry which is preliminary data.</text>
</comment>